<dbReference type="Gene3D" id="3.40.50.2300">
    <property type="match status" value="1"/>
</dbReference>
<dbReference type="Pfam" id="PF00512">
    <property type="entry name" value="HisKA"/>
    <property type="match status" value="1"/>
</dbReference>
<evidence type="ECO:0000259" key="9">
    <source>
        <dbReference type="PROSITE" id="PS50110"/>
    </source>
</evidence>
<keyword evidence="7" id="KW-0812">Transmembrane</keyword>
<reference evidence="12 14" key="1">
    <citation type="submission" date="2019-07" db="EMBL/GenBank/DDBJ databases">
        <title>Genomes of sea-ice associated Colwellia species.</title>
        <authorList>
            <person name="Bowman J.P."/>
        </authorList>
    </citation>
    <scope>NUCLEOTIDE SEQUENCE [LARGE SCALE GENOMIC DNA]</scope>
    <source>
        <strain evidence="11 13">ACAM 607</strain>
        <strain evidence="12 14">IC036</strain>
    </source>
</reference>
<evidence type="ECO:0000256" key="4">
    <source>
        <dbReference type="ARBA" id="ARBA00023012"/>
    </source>
</evidence>
<proteinExistence type="predicted"/>
<evidence type="ECO:0000313" key="13">
    <source>
        <dbReference type="Proteomes" id="UP000321525"/>
    </source>
</evidence>
<dbReference type="Proteomes" id="UP000321525">
    <property type="component" value="Unassembled WGS sequence"/>
</dbReference>
<dbReference type="SUPFAM" id="SSF63829">
    <property type="entry name" value="Calcium-dependent phosphotriesterase"/>
    <property type="match status" value="2"/>
</dbReference>
<feature type="modified residue" description="4-aspartylphosphate" evidence="6">
    <location>
        <position position="1191"/>
    </location>
</feature>
<name>A0A5C6Q9Q4_9GAMM</name>
<evidence type="ECO:0000259" key="10">
    <source>
        <dbReference type="PROSITE" id="PS50894"/>
    </source>
</evidence>
<dbReference type="Gene3D" id="3.30.565.10">
    <property type="entry name" value="Histidine kinase-like ATPase, C-terminal domain"/>
    <property type="match status" value="1"/>
</dbReference>
<dbReference type="SUPFAM" id="SSF47226">
    <property type="entry name" value="Histidine-containing phosphotransfer domain, HPT domain"/>
    <property type="match status" value="1"/>
</dbReference>
<organism evidence="12 14">
    <name type="scientific">Colwellia hornerae</name>
    <dbReference type="NCBI Taxonomy" id="89402"/>
    <lineage>
        <taxon>Bacteria</taxon>
        <taxon>Pseudomonadati</taxon>
        <taxon>Pseudomonadota</taxon>
        <taxon>Gammaproteobacteria</taxon>
        <taxon>Alteromonadales</taxon>
        <taxon>Colwelliaceae</taxon>
        <taxon>Colwellia</taxon>
    </lineage>
</organism>
<keyword evidence="3 6" id="KW-0597">Phosphoprotein</keyword>
<accession>A0A5C6Q9Q4</accession>
<feature type="domain" description="Histidine kinase" evidence="8">
    <location>
        <begin position="903"/>
        <end position="1122"/>
    </location>
</feature>
<evidence type="ECO:0000256" key="2">
    <source>
        <dbReference type="ARBA" id="ARBA00012438"/>
    </source>
</evidence>
<gene>
    <name evidence="11" type="ORF">ESZ26_01110</name>
    <name evidence="12" type="ORF">ESZ27_11610</name>
</gene>
<dbReference type="InterPro" id="IPR004358">
    <property type="entry name" value="Sig_transdc_His_kin-like_C"/>
</dbReference>
<dbReference type="SUPFAM" id="SSF55874">
    <property type="entry name" value="ATPase domain of HSP90 chaperone/DNA topoisomerase II/histidine kinase"/>
    <property type="match status" value="1"/>
</dbReference>
<dbReference type="PANTHER" id="PTHR43547:SF2">
    <property type="entry name" value="HYBRID SIGNAL TRANSDUCTION HISTIDINE KINASE C"/>
    <property type="match status" value="1"/>
</dbReference>
<dbReference type="SUPFAM" id="SSF101898">
    <property type="entry name" value="NHL repeat"/>
    <property type="match status" value="1"/>
</dbReference>
<dbReference type="SMART" id="SM00448">
    <property type="entry name" value="REC"/>
    <property type="match status" value="1"/>
</dbReference>
<dbReference type="Pfam" id="PF01627">
    <property type="entry name" value="Hpt"/>
    <property type="match status" value="1"/>
</dbReference>
<dbReference type="SMART" id="SM00388">
    <property type="entry name" value="HisKA"/>
    <property type="match status" value="1"/>
</dbReference>
<dbReference type="FunFam" id="3.30.565.10:FF:000010">
    <property type="entry name" value="Sensor histidine kinase RcsC"/>
    <property type="match status" value="1"/>
</dbReference>
<dbReference type="EMBL" id="VOLQ01000021">
    <property type="protein sequence ID" value="TWX65774.1"/>
    <property type="molecule type" value="Genomic_DNA"/>
</dbReference>
<dbReference type="CDD" id="cd00082">
    <property type="entry name" value="HisKA"/>
    <property type="match status" value="1"/>
</dbReference>
<dbReference type="InterPro" id="IPR015943">
    <property type="entry name" value="WD40/YVTN_repeat-like_dom_sf"/>
</dbReference>
<feature type="modified residue" description="Phosphohistidine" evidence="5">
    <location>
        <position position="1312"/>
    </location>
</feature>
<sequence>MKSKSAVLLILKGFIKMSVSFNNCKIKLSLFLFFILLLPSYFSLATVQSTRFDRLSIEDGLPQSDVAHILQDKQGFLWVGTSNGLARYDGYTFKVFKHSGKNHNSLTGNVIRTIFEDKNANLWIGTEVGLNHFNPRTEQFSHFRHNANNPQSLSHDVVNAITQDRSGNIWVGTRGGINRFDAQTGQFSHYRYDVNNPNSLSHDNVWAILEDNNGEIWVGTQAGLSRFDAKTKQFSHYLYNENALNSITEGTVWSIITDKQNNLWMITENGLNRFNLQTEQFTHYRHEVNHSNSLSDGIILTLAADKNGNLWIGTSLGLNRLNLKTEIFTYYRHEEANINSIGYGGIMAILEDREGNIWSGTNKAGLSRFNPKIEQFGHYRRDILNPASLSNNWVAAIVEDQQGNLWVGVDSEGINRFNKKTQQFEHYSINKTSPENVSNNWVNAVTKDYQDNIWFSSRNALNKFTLKTEAFSTYRHSLDNSESLGIQAITEDSQNNLWVGTTKGLDYFLTKTAVFKTYQHSEVNSNSLSHNHILAITEDSQKNLWVATAEGLNYFNPKTEVFTHYRHDMAQPNSLSHNYITSIALDAEGNLWVGTMNGLNLMDMKSGEFISFNEEDGLPDSTIYAIEIDDQGFLWLSTNQGLSQFNPKSQTFKNYDVGDGLQSNEFNAGASYKSDSGELFFGGINGFNRFYPEKLIQDNNKPVVVFTEMLLLNQSVAIDPNKKHETNKVKSDDDSFVLDKGIHATSAITLTHKENLVAFEFSALHFSAPKKNQYAYKLEGFDDNWIMTNYKNRRATYTNLPDGEYLLRVKASNPNGIWNEEGVSLKITVLPPFWNSWWAYTLYFISSLIILVFFVRAHQKKAIFERDLIRQLEHQVFTQTASIKQESKKVIKANEVKSQFLANMSHEIRTPLTSIIGQTEAILHGDIDNSADGIKVIYNNSLHLLSLLNDTLDLSKIEANKFELEVTPLDLIQIFVDIKNIFSEQAKSKGLNFTIHHSLPSPFMINIDGFRLKQILINLCSNAIKFTEKGHVAIEIHTQHYSHINELTFKVRDTGIGISDEQLRRVFDAFTQADTSISRRFGGSGLGLNLSEKLADFMGGIIDVESKLGQGSVFTLILPFTPTSETAIVKEFKVTEKTYSGVILLAEDHDDNRHLMTRLLTGLGFEVYTATNGFEVIESYFKNKPDLILLDIQMPKMDGIEAIKILRARSCEIPIIALTANTLAKELEQYLTLGFNGFQAKPFERQNFINTIAKYFEKPINNSREENSSLTDNSIDISDLVAKFEVGLIAEHKNFILLDRENDIETLAKQAHRLAGAAQMFGYTNITRIAMSLESSIKRKNEADIKAITKELIAALLTVINKSDR</sequence>
<dbReference type="EC" id="2.7.13.3" evidence="2"/>
<dbReference type="InterPro" id="IPR011006">
    <property type="entry name" value="CheY-like_superfamily"/>
</dbReference>
<evidence type="ECO:0000259" key="8">
    <source>
        <dbReference type="PROSITE" id="PS50109"/>
    </source>
</evidence>
<dbReference type="Gene3D" id="1.20.120.160">
    <property type="entry name" value="HPT domain"/>
    <property type="match status" value="1"/>
</dbReference>
<dbReference type="FunFam" id="2.60.40.10:FF:000791">
    <property type="entry name" value="Two-component system sensor histidine kinase/response regulator"/>
    <property type="match status" value="1"/>
</dbReference>
<dbReference type="PROSITE" id="PS50110">
    <property type="entry name" value="RESPONSE_REGULATORY"/>
    <property type="match status" value="1"/>
</dbReference>
<dbReference type="Gene3D" id="2.60.40.10">
    <property type="entry name" value="Immunoglobulins"/>
    <property type="match status" value="1"/>
</dbReference>
<keyword evidence="4" id="KW-0902">Two-component regulatory system</keyword>
<dbReference type="InterPro" id="IPR005467">
    <property type="entry name" value="His_kinase_dom"/>
</dbReference>
<dbReference type="SMART" id="SM00387">
    <property type="entry name" value="HATPase_c"/>
    <property type="match status" value="1"/>
</dbReference>
<dbReference type="InterPro" id="IPR011110">
    <property type="entry name" value="Reg_prop"/>
</dbReference>
<dbReference type="CDD" id="cd17546">
    <property type="entry name" value="REC_hyHK_CKI1_RcsC-like"/>
    <property type="match status" value="1"/>
</dbReference>
<dbReference type="InterPro" id="IPR003594">
    <property type="entry name" value="HATPase_dom"/>
</dbReference>
<dbReference type="InterPro" id="IPR036890">
    <property type="entry name" value="HATPase_C_sf"/>
</dbReference>
<dbReference type="SUPFAM" id="SSF47384">
    <property type="entry name" value="Homodimeric domain of signal transducing histidine kinase"/>
    <property type="match status" value="1"/>
</dbReference>
<evidence type="ECO:0000313" key="11">
    <source>
        <dbReference type="EMBL" id="TWX62942.1"/>
    </source>
</evidence>
<dbReference type="InterPro" id="IPR003661">
    <property type="entry name" value="HisK_dim/P_dom"/>
</dbReference>
<dbReference type="InterPro" id="IPR036097">
    <property type="entry name" value="HisK_dim/P_sf"/>
</dbReference>
<evidence type="ECO:0000256" key="3">
    <source>
        <dbReference type="ARBA" id="ARBA00022553"/>
    </source>
</evidence>
<comment type="catalytic activity">
    <reaction evidence="1">
        <text>ATP + protein L-histidine = ADP + protein N-phospho-L-histidine.</text>
        <dbReference type="EC" id="2.7.13.3"/>
    </reaction>
</comment>
<evidence type="ECO:0000313" key="14">
    <source>
        <dbReference type="Proteomes" id="UP000321917"/>
    </source>
</evidence>
<keyword evidence="13" id="KW-1185">Reference proteome</keyword>
<dbReference type="InterPro" id="IPR013783">
    <property type="entry name" value="Ig-like_fold"/>
</dbReference>
<dbReference type="InterPro" id="IPR008207">
    <property type="entry name" value="Sig_transdc_His_kin_Hpt_dom"/>
</dbReference>
<dbReference type="InterPro" id="IPR001789">
    <property type="entry name" value="Sig_transdc_resp-reg_receiver"/>
</dbReference>
<evidence type="ECO:0000313" key="12">
    <source>
        <dbReference type="EMBL" id="TWX65774.1"/>
    </source>
</evidence>
<dbReference type="PROSITE" id="PS50109">
    <property type="entry name" value="HIS_KIN"/>
    <property type="match status" value="1"/>
</dbReference>
<dbReference type="EMBL" id="VOLR01000001">
    <property type="protein sequence ID" value="TWX62942.1"/>
    <property type="molecule type" value="Genomic_DNA"/>
</dbReference>
<comment type="caution">
    <text evidence="12">The sequence shown here is derived from an EMBL/GenBank/DDBJ whole genome shotgun (WGS) entry which is preliminary data.</text>
</comment>
<dbReference type="Pfam" id="PF02518">
    <property type="entry name" value="HATPase_c"/>
    <property type="match status" value="1"/>
</dbReference>
<dbReference type="PROSITE" id="PS50894">
    <property type="entry name" value="HPT"/>
    <property type="match status" value="1"/>
</dbReference>
<dbReference type="Gene3D" id="2.130.10.10">
    <property type="entry name" value="YVTN repeat-like/Quinoprotein amine dehydrogenase"/>
    <property type="match status" value="3"/>
</dbReference>
<evidence type="ECO:0000256" key="1">
    <source>
        <dbReference type="ARBA" id="ARBA00000085"/>
    </source>
</evidence>
<dbReference type="InterPro" id="IPR036641">
    <property type="entry name" value="HPT_dom_sf"/>
</dbReference>
<dbReference type="Pfam" id="PF07494">
    <property type="entry name" value="Reg_prop"/>
    <property type="match status" value="10"/>
</dbReference>
<dbReference type="GO" id="GO:0000155">
    <property type="term" value="F:phosphorelay sensor kinase activity"/>
    <property type="evidence" value="ECO:0007669"/>
    <property type="project" value="InterPro"/>
</dbReference>
<dbReference type="PANTHER" id="PTHR43547">
    <property type="entry name" value="TWO-COMPONENT HISTIDINE KINASE"/>
    <property type="match status" value="1"/>
</dbReference>
<dbReference type="Gene3D" id="1.10.287.130">
    <property type="match status" value="1"/>
</dbReference>
<keyword evidence="7" id="KW-1133">Transmembrane helix</keyword>
<feature type="transmembrane region" description="Helical" evidence="7">
    <location>
        <begin position="837"/>
        <end position="855"/>
    </location>
</feature>
<evidence type="ECO:0000256" key="5">
    <source>
        <dbReference type="PROSITE-ProRule" id="PRU00110"/>
    </source>
</evidence>
<evidence type="ECO:0000256" key="7">
    <source>
        <dbReference type="SAM" id="Phobius"/>
    </source>
</evidence>
<dbReference type="InterPro" id="IPR011123">
    <property type="entry name" value="Y_Y_Y"/>
</dbReference>
<dbReference type="SUPFAM" id="SSF52172">
    <property type="entry name" value="CheY-like"/>
    <property type="match status" value="1"/>
</dbReference>
<evidence type="ECO:0000256" key="6">
    <source>
        <dbReference type="PROSITE-ProRule" id="PRU00169"/>
    </source>
</evidence>
<dbReference type="CDD" id="cd16922">
    <property type="entry name" value="HATPase_EvgS-ArcB-TorS-like"/>
    <property type="match status" value="1"/>
</dbReference>
<feature type="domain" description="HPt" evidence="10">
    <location>
        <begin position="1273"/>
        <end position="1365"/>
    </location>
</feature>
<dbReference type="PRINTS" id="PR00344">
    <property type="entry name" value="BCTRLSENSOR"/>
</dbReference>
<dbReference type="CDD" id="cd00088">
    <property type="entry name" value="HPT"/>
    <property type="match status" value="1"/>
</dbReference>
<keyword evidence="7" id="KW-0472">Membrane</keyword>
<dbReference type="Proteomes" id="UP000321917">
    <property type="component" value="Unassembled WGS sequence"/>
</dbReference>
<dbReference type="OrthoDB" id="9772100at2"/>
<feature type="domain" description="Response regulatory" evidence="9">
    <location>
        <begin position="1142"/>
        <end position="1256"/>
    </location>
</feature>
<dbReference type="Pfam" id="PF07495">
    <property type="entry name" value="Y_Y_Y"/>
    <property type="match status" value="1"/>
</dbReference>
<protein>
    <recommendedName>
        <fullName evidence="2">histidine kinase</fullName>
        <ecNumber evidence="2">2.7.13.3</ecNumber>
    </recommendedName>
</protein>
<dbReference type="Pfam" id="PF00072">
    <property type="entry name" value="Response_reg"/>
    <property type="match status" value="1"/>
</dbReference>